<evidence type="ECO:0000256" key="1">
    <source>
        <dbReference type="ARBA" id="ARBA00022723"/>
    </source>
</evidence>
<gene>
    <name evidence="3" type="ORF">GCM10010840_18480</name>
</gene>
<dbReference type="PANTHER" id="PTHR22814:SF287">
    <property type="entry name" value="COPPER TRANSPORT PROTEIN ATX1"/>
    <property type="match status" value="1"/>
</dbReference>
<name>A0ABQ2G8M9_9DEIO</name>
<dbReference type="InterPro" id="IPR017969">
    <property type="entry name" value="Heavy-metal-associated_CS"/>
</dbReference>
<dbReference type="CDD" id="cd00371">
    <property type="entry name" value="HMA"/>
    <property type="match status" value="1"/>
</dbReference>
<dbReference type="Gene3D" id="3.30.70.100">
    <property type="match status" value="1"/>
</dbReference>
<dbReference type="PROSITE" id="PS01047">
    <property type="entry name" value="HMA_1"/>
    <property type="match status" value="1"/>
</dbReference>
<reference evidence="4" key="1">
    <citation type="journal article" date="2019" name="Int. J. Syst. Evol. Microbiol.">
        <title>The Global Catalogue of Microorganisms (GCM) 10K type strain sequencing project: providing services to taxonomists for standard genome sequencing and annotation.</title>
        <authorList>
            <consortium name="The Broad Institute Genomics Platform"/>
            <consortium name="The Broad Institute Genome Sequencing Center for Infectious Disease"/>
            <person name="Wu L."/>
            <person name="Ma J."/>
        </authorList>
    </citation>
    <scope>NUCLEOTIDE SEQUENCE [LARGE SCALE GENOMIC DNA]</scope>
    <source>
        <strain evidence="4">JCM 15442</strain>
    </source>
</reference>
<dbReference type="InterPro" id="IPR006121">
    <property type="entry name" value="HMA_dom"/>
</dbReference>
<keyword evidence="4" id="KW-1185">Reference proteome</keyword>
<accession>A0ABQ2G8M9</accession>
<dbReference type="PROSITE" id="PS50846">
    <property type="entry name" value="HMA_2"/>
    <property type="match status" value="1"/>
</dbReference>
<organism evidence="3 4">
    <name type="scientific">Deinococcus aerolatus</name>
    <dbReference type="NCBI Taxonomy" id="522487"/>
    <lineage>
        <taxon>Bacteria</taxon>
        <taxon>Thermotogati</taxon>
        <taxon>Deinococcota</taxon>
        <taxon>Deinococci</taxon>
        <taxon>Deinococcales</taxon>
        <taxon>Deinococcaceae</taxon>
        <taxon>Deinococcus</taxon>
    </lineage>
</organism>
<proteinExistence type="predicted"/>
<dbReference type="PANTHER" id="PTHR22814">
    <property type="entry name" value="COPPER TRANSPORT PROTEIN ATOX1-RELATED"/>
    <property type="match status" value="1"/>
</dbReference>
<dbReference type="RefSeq" id="WP_373289140.1">
    <property type="nucleotide sequence ID" value="NZ_BMOL01000007.1"/>
</dbReference>
<dbReference type="Proteomes" id="UP000639973">
    <property type="component" value="Unassembled WGS sequence"/>
</dbReference>
<evidence type="ECO:0000313" key="3">
    <source>
        <dbReference type="EMBL" id="GGL80975.1"/>
    </source>
</evidence>
<keyword evidence="1" id="KW-0479">Metal-binding</keyword>
<feature type="domain" description="HMA" evidence="2">
    <location>
        <begin position="5"/>
        <end position="68"/>
    </location>
</feature>
<dbReference type="SUPFAM" id="SSF55008">
    <property type="entry name" value="HMA, heavy metal-associated domain"/>
    <property type="match status" value="1"/>
</dbReference>
<sequence length="72" mass="7145">MTNTMTTELKVDGMTCGHCVKAVEKALKGVTGVHDVQVDLAAGKATVHGDADAGAMISAVAGEGYAAQVANG</sequence>
<evidence type="ECO:0000313" key="4">
    <source>
        <dbReference type="Proteomes" id="UP000639973"/>
    </source>
</evidence>
<protein>
    <recommendedName>
        <fullName evidence="2">HMA domain-containing protein</fullName>
    </recommendedName>
</protein>
<comment type="caution">
    <text evidence="3">The sequence shown here is derived from an EMBL/GenBank/DDBJ whole genome shotgun (WGS) entry which is preliminary data.</text>
</comment>
<dbReference type="Pfam" id="PF00403">
    <property type="entry name" value="HMA"/>
    <property type="match status" value="1"/>
</dbReference>
<dbReference type="InterPro" id="IPR036163">
    <property type="entry name" value="HMA_dom_sf"/>
</dbReference>
<dbReference type="EMBL" id="BMOL01000007">
    <property type="protein sequence ID" value="GGL80975.1"/>
    <property type="molecule type" value="Genomic_DNA"/>
</dbReference>
<evidence type="ECO:0000259" key="2">
    <source>
        <dbReference type="PROSITE" id="PS50846"/>
    </source>
</evidence>